<proteinExistence type="predicted"/>
<reference evidence="1 2" key="1">
    <citation type="submission" date="2014-06" db="EMBL/GenBank/DDBJ databases">
        <title>Evolutionary Origins and Diversification of the Mycorrhizal Mutualists.</title>
        <authorList>
            <consortium name="DOE Joint Genome Institute"/>
            <consortium name="Mycorrhizal Genomics Consortium"/>
            <person name="Kohler A."/>
            <person name="Kuo A."/>
            <person name="Nagy L.G."/>
            <person name="Floudas D."/>
            <person name="Copeland A."/>
            <person name="Barry K.W."/>
            <person name="Cichocki N."/>
            <person name="Veneault-Fourrey C."/>
            <person name="LaButti K."/>
            <person name="Lindquist E.A."/>
            <person name="Lipzen A."/>
            <person name="Lundell T."/>
            <person name="Morin E."/>
            <person name="Murat C."/>
            <person name="Riley R."/>
            <person name="Ohm R."/>
            <person name="Sun H."/>
            <person name="Tunlid A."/>
            <person name="Henrissat B."/>
            <person name="Grigoriev I.V."/>
            <person name="Hibbett D.S."/>
            <person name="Martin F."/>
        </authorList>
    </citation>
    <scope>NUCLEOTIDE SEQUENCE [LARGE SCALE GENOMIC DNA]</scope>
    <source>
        <strain evidence="1 2">SS14</strain>
    </source>
</reference>
<dbReference type="EMBL" id="KN837877">
    <property type="protein sequence ID" value="KIJ22926.1"/>
    <property type="molecule type" value="Genomic_DNA"/>
</dbReference>
<accession>A0A0C9UBW0</accession>
<dbReference type="AlphaFoldDB" id="A0A0C9UBW0"/>
<dbReference type="HOGENOM" id="CLU_1587553_0_0_1"/>
<evidence type="ECO:0000313" key="1">
    <source>
        <dbReference type="EMBL" id="KIJ22926.1"/>
    </source>
</evidence>
<dbReference type="Proteomes" id="UP000054279">
    <property type="component" value="Unassembled WGS sequence"/>
</dbReference>
<evidence type="ECO:0000313" key="2">
    <source>
        <dbReference type="Proteomes" id="UP000054279"/>
    </source>
</evidence>
<sequence length="168" mass="18681">MPFCIYTLGLGYHVLQQILLSEKSSIRKSTPIDTSKRVVVISKEEFEALSKKHLQDDEGGVLIKTSEDETKILEQLLEIPEGTLGESYIKLLKGSENCVNCGRQYSSLDVANTGVNVHGKQFLKDVLTGKHGYILNGGTSNLHNCYNCGQPADKGPTLYWFLVYLWIG</sequence>
<name>A0A0C9UBW0_SPHS4</name>
<keyword evidence="2" id="KW-1185">Reference proteome</keyword>
<organism evidence="1 2">
    <name type="scientific">Sphaerobolus stellatus (strain SS14)</name>
    <dbReference type="NCBI Taxonomy" id="990650"/>
    <lineage>
        <taxon>Eukaryota</taxon>
        <taxon>Fungi</taxon>
        <taxon>Dikarya</taxon>
        <taxon>Basidiomycota</taxon>
        <taxon>Agaricomycotina</taxon>
        <taxon>Agaricomycetes</taxon>
        <taxon>Phallomycetidae</taxon>
        <taxon>Geastrales</taxon>
        <taxon>Sphaerobolaceae</taxon>
        <taxon>Sphaerobolus</taxon>
    </lineage>
</organism>
<protein>
    <submittedName>
        <fullName evidence="1">Uncharacterized protein</fullName>
    </submittedName>
</protein>
<gene>
    <name evidence="1" type="ORF">M422DRAFT_57022</name>
</gene>
<dbReference type="OrthoDB" id="2926612at2759"/>